<dbReference type="VEuPathDB" id="FungiDB:HMPREF1541_07960"/>
<accession>W2RKG4</accession>
<dbReference type="EMBL" id="KB822724">
    <property type="protein sequence ID" value="ETN36972.1"/>
    <property type="molecule type" value="Genomic_DNA"/>
</dbReference>
<gene>
    <name evidence="2" type="ORF">HMPREF1541_07960</name>
</gene>
<evidence type="ECO:0000256" key="1">
    <source>
        <dbReference type="SAM" id="MobiDB-lite"/>
    </source>
</evidence>
<dbReference type="Proteomes" id="UP000030752">
    <property type="component" value="Unassembled WGS sequence"/>
</dbReference>
<dbReference type="HOGENOM" id="CLU_1695261_0_0_1"/>
<dbReference type="GeneID" id="19975299"/>
<name>W2RKG4_CYPE1</name>
<dbReference type="RefSeq" id="XP_008720504.1">
    <property type="nucleotide sequence ID" value="XM_008722282.1"/>
</dbReference>
<proteinExistence type="predicted"/>
<dbReference type="PANTHER" id="PTHR40642">
    <property type="entry name" value="YALI0F31295P"/>
    <property type="match status" value="1"/>
</dbReference>
<dbReference type="Pfam" id="PF12720">
    <property type="entry name" value="DUF3807"/>
    <property type="match status" value="1"/>
</dbReference>
<reference evidence="2 3" key="1">
    <citation type="submission" date="2013-03" db="EMBL/GenBank/DDBJ databases">
        <title>The Genome Sequence of Phialophora europaea CBS 101466.</title>
        <authorList>
            <consortium name="The Broad Institute Genomics Platform"/>
            <person name="Cuomo C."/>
            <person name="de Hoog S."/>
            <person name="Gorbushina A."/>
            <person name="Walker B."/>
            <person name="Young S.K."/>
            <person name="Zeng Q."/>
            <person name="Gargeya S."/>
            <person name="Fitzgerald M."/>
            <person name="Haas B."/>
            <person name="Abouelleil A."/>
            <person name="Allen A.W."/>
            <person name="Alvarado L."/>
            <person name="Arachchi H.M."/>
            <person name="Berlin A.M."/>
            <person name="Chapman S.B."/>
            <person name="Gainer-Dewar J."/>
            <person name="Goldberg J."/>
            <person name="Griggs A."/>
            <person name="Gujja S."/>
            <person name="Hansen M."/>
            <person name="Howarth C."/>
            <person name="Imamovic A."/>
            <person name="Ireland A."/>
            <person name="Larimer J."/>
            <person name="McCowan C."/>
            <person name="Murphy C."/>
            <person name="Pearson M."/>
            <person name="Poon T.W."/>
            <person name="Priest M."/>
            <person name="Roberts A."/>
            <person name="Saif S."/>
            <person name="Shea T."/>
            <person name="Sisk P."/>
            <person name="Sykes S."/>
            <person name="Wortman J."/>
            <person name="Nusbaum C."/>
            <person name="Birren B."/>
        </authorList>
    </citation>
    <scope>NUCLEOTIDE SEQUENCE [LARGE SCALE GENOMIC DNA]</scope>
    <source>
        <strain evidence="2 3">CBS 101466</strain>
    </source>
</reference>
<sequence>MASVEAESQSASNAVDGGAVLPRLVQAEIQRLREFHASHFPGQDAPVIEERILDSEQQRAESIDDVESLGYYNDGVARTLTDEQIRMFRHSEIQRLLMARRQRREKEEQQQEKFRRQQERDRSSRRRFDDDQQQHQPSIDTLIYDDQVDQGSAKTDNAVPRDKTFRWPRLGS</sequence>
<evidence type="ECO:0000313" key="2">
    <source>
        <dbReference type="EMBL" id="ETN36972.1"/>
    </source>
</evidence>
<evidence type="ECO:0000313" key="3">
    <source>
        <dbReference type="Proteomes" id="UP000030752"/>
    </source>
</evidence>
<dbReference type="AlphaFoldDB" id="W2RKG4"/>
<dbReference type="InParanoid" id="W2RKG4"/>
<feature type="region of interest" description="Disordered" evidence="1">
    <location>
        <begin position="101"/>
        <end position="172"/>
    </location>
</feature>
<protein>
    <submittedName>
        <fullName evidence="2">Uncharacterized protein</fullName>
    </submittedName>
</protein>
<dbReference type="eggNOG" id="ENOG502SA5E">
    <property type="taxonomic scope" value="Eukaryota"/>
</dbReference>
<dbReference type="InterPro" id="IPR024526">
    <property type="entry name" value="DUF3807"/>
</dbReference>
<dbReference type="OrthoDB" id="5422320at2759"/>
<feature type="compositionally biased region" description="Basic and acidic residues" evidence="1">
    <location>
        <begin position="104"/>
        <end position="133"/>
    </location>
</feature>
<dbReference type="PANTHER" id="PTHR40642:SF1">
    <property type="entry name" value="YALI0F31295P"/>
    <property type="match status" value="1"/>
</dbReference>
<keyword evidence="3" id="KW-1185">Reference proteome</keyword>
<organism evidence="2 3">
    <name type="scientific">Cyphellophora europaea (strain CBS 101466)</name>
    <name type="common">Phialophora europaea</name>
    <dbReference type="NCBI Taxonomy" id="1220924"/>
    <lineage>
        <taxon>Eukaryota</taxon>
        <taxon>Fungi</taxon>
        <taxon>Dikarya</taxon>
        <taxon>Ascomycota</taxon>
        <taxon>Pezizomycotina</taxon>
        <taxon>Eurotiomycetes</taxon>
        <taxon>Chaetothyriomycetidae</taxon>
        <taxon>Chaetothyriales</taxon>
        <taxon>Cyphellophoraceae</taxon>
        <taxon>Cyphellophora</taxon>
    </lineage>
</organism>
<dbReference type="STRING" id="1220924.W2RKG4"/>